<reference evidence="1" key="1">
    <citation type="submission" date="2013-04" db="EMBL/GenBank/DDBJ databases">
        <title>Genome sequence of Chlamydia psittaci 10_881_SC42.</title>
        <authorList>
            <person name="Huot-Creasy H."/>
            <person name="McCracken C.L."/>
            <person name="Humphries M."/>
            <person name="Sachse K."/>
            <person name="Laroucau K."/>
            <person name="Bavoil P."/>
            <person name="Myers G.S."/>
        </authorList>
    </citation>
    <scope>NUCLEOTIDE SEQUENCE [LARGE SCALE GENOMIC DNA]</scope>
    <source>
        <strain evidence="1">10_881_SC42</strain>
    </source>
</reference>
<evidence type="ECO:0000313" key="1">
    <source>
        <dbReference type="EMBL" id="EPP38920.1"/>
    </source>
</evidence>
<evidence type="ECO:0000313" key="2">
    <source>
        <dbReference type="Proteomes" id="UP000014821"/>
    </source>
</evidence>
<dbReference type="RefSeq" id="WP_020359178.1">
    <property type="nucleotide sequence ID" value="NZ_KE360587.1"/>
</dbReference>
<comment type="caution">
    <text evidence="1">The sequence shown here is derived from an EMBL/GenBank/DDBJ whole genome shotgun (WGS) entry which is preliminary data.</text>
</comment>
<protein>
    <submittedName>
        <fullName evidence="1">Uncharacterized protein</fullName>
    </submittedName>
</protein>
<sequence>MMLDLRFSVDYYLRVIELAIRDESRILIYDKKQLLLEAWPRNHALFSDQDSSFSTIEQAIQEVFSRTAIPYSISRRLLSIIDVCLRQEKPYTRIFYRLFRRETYENKKAVVSKLLALKKILFFEYHRPVKKISIAADRALSKVKTNFSSWEDFSHDVTLPKTAVKTHVSVQENLAVESSSQVLMDALMAFLETRSGYQPLSLELLEQFISEKSIPLQILSEKNYYFLSQLKDLFLNSREDFQAIIGGILTDSLTDVLTNSLVGSQILTSQGKTWVHAWQEFSRHSPQDSVKSRGFLAEILRCLLAEALNTFIASTYDITPEQIGNLYSIRDVNPLLWNKMIRILLMRWLLDYDDKVYSLLRKNINYYTPHPTWRQYVIRLFKKY</sequence>
<organism evidence="1 2">
    <name type="scientific">Chlamydia avium</name>
    <dbReference type="NCBI Taxonomy" id="1457141"/>
    <lineage>
        <taxon>Bacteria</taxon>
        <taxon>Pseudomonadati</taxon>
        <taxon>Chlamydiota</taxon>
        <taxon>Chlamydiia</taxon>
        <taxon>Chlamydiales</taxon>
        <taxon>Chlamydiaceae</taxon>
        <taxon>Chlamydia/Chlamydophila group</taxon>
        <taxon>Chlamydia</taxon>
    </lineage>
</organism>
<gene>
    <name evidence="1" type="ORF">CP10881SC42_0295</name>
</gene>
<proteinExistence type="predicted"/>
<dbReference type="EMBL" id="ATND01000001">
    <property type="protein sequence ID" value="EPP38920.1"/>
    <property type="molecule type" value="Genomic_DNA"/>
</dbReference>
<dbReference type="Proteomes" id="UP000014821">
    <property type="component" value="Unassembled WGS sequence"/>
</dbReference>
<name>A0ABP2X7Y2_9CHLA</name>
<accession>A0ABP2X7Y2</accession>
<keyword evidence="2" id="KW-1185">Reference proteome</keyword>